<keyword evidence="3" id="KW-1185">Reference proteome</keyword>
<dbReference type="InterPro" id="IPR000620">
    <property type="entry name" value="EamA_dom"/>
</dbReference>
<reference evidence="4" key="1">
    <citation type="submission" date="2025-08" db="UniProtKB">
        <authorList>
            <consortium name="RefSeq"/>
        </authorList>
    </citation>
    <scope>IDENTIFICATION</scope>
    <source>
        <tissue evidence="4">Testes</tissue>
    </source>
</reference>
<evidence type="ECO:0000313" key="4">
    <source>
        <dbReference type="RefSeq" id="XP_006815343.1"/>
    </source>
</evidence>
<dbReference type="Pfam" id="PF00892">
    <property type="entry name" value="EamA"/>
    <property type="match status" value="2"/>
</dbReference>
<dbReference type="RefSeq" id="XP_006815343.1">
    <property type="nucleotide sequence ID" value="XM_006815280.1"/>
</dbReference>
<accession>A0ABM0M5Q2</accession>
<keyword evidence="1" id="KW-0472">Membrane</keyword>
<feature type="domain" description="EamA" evidence="2">
    <location>
        <begin position="183"/>
        <end position="320"/>
    </location>
</feature>
<dbReference type="GeneID" id="102804202"/>
<feature type="transmembrane region" description="Helical" evidence="1">
    <location>
        <begin position="278"/>
        <end position="297"/>
    </location>
</feature>
<feature type="transmembrane region" description="Helical" evidence="1">
    <location>
        <begin position="32"/>
        <end position="54"/>
    </location>
</feature>
<feature type="domain" description="EamA" evidence="2">
    <location>
        <begin position="33"/>
        <end position="168"/>
    </location>
</feature>
<feature type="transmembrane region" description="Helical" evidence="1">
    <location>
        <begin position="66"/>
        <end position="83"/>
    </location>
</feature>
<dbReference type="Proteomes" id="UP000694865">
    <property type="component" value="Unplaced"/>
</dbReference>
<evidence type="ECO:0000256" key="1">
    <source>
        <dbReference type="SAM" id="Phobius"/>
    </source>
</evidence>
<keyword evidence="1" id="KW-1133">Transmembrane helix</keyword>
<feature type="transmembrane region" description="Helical" evidence="1">
    <location>
        <begin position="303"/>
        <end position="325"/>
    </location>
</feature>
<feature type="transmembrane region" description="Helical" evidence="1">
    <location>
        <begin position="243"/>
        <end position="266"/>
    </location>
</feature>
<evidence type="ECO:0000259" key="2">
    <source>
        <dbReference type="Pfam" id="PF00892"/>
    </source>
</evidence>
<feature type="transmembrane region" description="Helical" evidence="1">
    <location>
        <begin position="182"/>
        <end position="201"/>
    </location>
</feature>
<dbReference type="SUPFAM" id="SSF103481">
    <property type="entry name" value="Multidrug resistance efflux transporter EmrE"/>
    <property type="match status" value="2"/>
</dbReference>
<dbReference type="PANTHER" id="PTHR22911">
    <property type="entry name" value="ACYL-MALONYL CONDENSING ENZYME-RELATED"/>
    <property type="match status" value="1"/>
</dbReference>
<organism evidence="3 4">
    <name type="scientific">Saccoglossus kowalevskii</name>
    <name type="common">Acorn worm</name>
    <dbReference type="NCBI Taxonomy" id="10224"/>
    <lineage>
        <taxon>Eukaryota</taxon>
        <taxon>Metazoa</taxon>
        <taxon>Hemichordata</taxon>
        <taxon>Enteropneusta</taxon>
        <taxon>Harrimaniidae</taxon>
        <taxon>Saccoglossus</taxon>
    </lineage>
</organism>
<name>A0ABM0M5Q2_SACKO</name>
<keyword evidence="1" id="KW-0812">Transmembrane</keyword>
<feature type="transmembrane region" description="Helical" evidence="1">
    <location>
        <begin position="208"/>
        <end position="231"/>
    </location>
</feature>
<feature type="transmembrane region" description="Helical" evidence="1">
    <location>
        <begin position="157"/>
        <end position="176"/>
    </location>
</feature>
<evidence type="ECO:0000313" key="3">
    <source>
        <dbReference type="Proteomes" id="UP000694865"/>
    </source>
</evidence>
<feature type="transmembrane region" description="Helical" evidence="1">
    <location>
        <begin position="127"/>
        <end position="145"/>
    </location>
</feature>
<gene>
    <name evidence="4" type="primary">LOC102804202</name>
</gene>
<protein>
    <submittedName>
        <fullName evidence="4">Solute carrier family 35 member G1-like</fullName>
    </submittedName>
</protein>
<sequence>MSMPLHNLRAVSVIDDVAPISGRENRDCLTTFIGLATGFLSGVSFAVADIFVLLCITIGYSPAQILLVKSLVTLLALMPYFTYKKINLLELNRKDTLLNITKSLCENGADVMYYYAFDMIGLGDTTAIVVGTLPIFTSILAYVLIREKFELHDCVNVLLNVAGIVLISRPVFIFGNTIHSPAFGYVYAILTGLGIAIGTVCSRVMSDGVSLIAVVNYNALGGAILMTILLYPTSDDPLCSLLYNHPITVVYLVVTATLYFAYLYTYNRSLQILSAGKVAIITNISVVISFIADIIVFNRKAGHLEILGSVFIIVSSVIIVLFVWLETRSRVNEEIRLIQIAK</sequence>
<proteinExistence type="predicted"/>
<dbReference type="InterPro" id="IPR037185">
    <property type="entry name" value="EmrE-like"/>
</dbReference>